<keyword evidence="3" id="KW-1185">Reference proteome</keyword>
<dbReference type="Proteomes" id="UP001372834">
    <property type="component" value="Unassembled WGS sequence"/>
</dbReference>
<evidence type="ECO:0000313" key="1">
    <source>
        <dbReference type="EMBL" id="KAK6620122.1"/>
    </source>
</evidence>
<name>A0AAN8NYT0_POLSC</name>
<reference evidence="2 4" key="1">
    <citation type="submission" date="2023-10" db="EMBL/GenBank/DDBJ databases">
        <title>Genomes of two closely related lineages of the louse Polyplax serrata with different host specificities.</title>
        <authorList>
            <person name="Martinu J."/>
            <person name="Tarabai H."/>
            <person name="Stefka J."/>
            <person name="Hypsa V."/>
        </authorList>
    </citation>
    <scope>NUCLEOTIDE SEQUENCE [LARGE SCALE GENOMIC DNA]</scope>
    <source>
        <strain evidence="1">98ZLc_SE</strain>
        <strain evidence="2">HR10_N</strain>
    </source>
</reference>
<protein>
    <submittedName>
        <fullName evidence="2">Uncharacterized protein</fullName>
    </submittedName>
</protein>
<accession>A0AAN8NYT0</accession>
<dbReference type="AlphaFoldDB" id="A0AAN8NYT0"/>
<dbReference type="EMBL" id="JAWJWF010000048">
    <property type="protein sequence ID" value="KAK6620122.1"/>
    <property type="molecule type" value="Genomic_DNA"/>
</dbReference>
<gene>
    <name evidence="2" type="ORF">RUM43_011802</name>
    <name evidence="1" type="ORF">RUM44_006522</name>
</gene>
<sequence length="67" mass="7546">MIFQPLGTRSCVKSRVYEILQGAEQREVDDGDCDIDVDVDVDWDESGGVEGSGKAINRTNKRIKFRK</sequence>
<organism evidence="2 4">
    <name type="scientific">Polyplax serrata</name>
    <name type="common">Common mouse louse</name>
    <dbReference type="NCBI Taxonomy" id="468196"/>
    <lineage>
        <taxon>Eukaryota</taxon>
        <taxon>Metazoa</taxon>
        <taxon>Ecdysozoa</taxon>
        <taxon>Arthropoda</taxon>
        <taxon>Hexapoda</taxon>
        <taxon>Insecta</taxon>
        <taxon>Pterygota</taxon>
        <taxon>Neoptera</taxon>
        <taxon>Paraneoptera</taxon>
        <taxon>Psocodea</taxon>
        <taxon>Troctomorpha</taxon>
        <taxon>Phthiraptera</taxon>
        <taxon>Anoplura</taxon>
        <taxon>Polyplacidae</taxon>
        <taxon>Polyplax</taxon>
    </lineage>
</organism>
<evidence type="ECO:0000313" key="3">
    <source>
        <dbReference type="Proteomes" id="UP001359485"/>
    </source>
</evidence>
<dbReference type="EMBL" id="JAWJWE010000005">
    <property type="protein sequence ID" value="KAK6634401.1"/>
    <property type="molecule type" value="Genomic_DNA"/>
</dbReference>
<proteinExistence type="predicted"/>
<evidence type="ECO:0000313" key="2">
    <source>
        <dbReference type="EMBL" id="KAK6634401.1"/>
    </source>
</evidence>
<dbReference type="Proteomes" id="UP001359485">
    <property type="component" value="Unassembled WGS sequence"/>
</dbReference>
<comment type="caution">
    <text evidence="2">The sequence shown here is derived from an EMBL/GenBank/DDBJ whole genome shotgun (WGS) entry which is preliminary data.</text>
</comment>
<evidence type="ECO:0000313" key="4">
    <source>
        <dbReference type="Proteomes" id="UP001372834"/>
    </source>
</evidence>